<keyword evidence="1 2" id="KW-0690">Ribosome biogenesis</keyword>
<dbReference type="RefSeq" id="WP_109389399.1">
    <property type="nucleotide sequence ID" value="NZ_QETF01000015.1"/>
</dbReference>
<dbReference type="GO" id="GO:0030490">
    <property type="term" value="P:maturation of SSU-rRNA"/>
    <property type="evidence" value="ECO:0007669"/>
    <property type="project" value="UniProtKB-UniRule"/>
</dbReference>
<dbReference type="Proteomes" id="UP000245293">
    <property type="component" value="Unassembled WGS sequence"/>
</dbReference>
<dbReference type="InterPro" id="IPR023799">
    <property type="entry name" value="RbfA_dom_sf"/>
</dbReference>
<dbReference type="InterPro" id="IPR000238">
    <property type="entry name" value="RbfA"/>
</dbReference>
<dbReference type="GO" id="GO:0043024">
    <property type="term" value="F:ribosomal small subunit binding"/>
    <property type="evidence" value="ECO:0007669"/>
    <property type="project" value="TreeGrafter"/>
</dbReference>
<evidence type="ECO:0000313" key="3">
    <source>
        <dbReference type="EMBL" id="PWG16333.1"/>
    </source>
</evidence>
<dbReference type="SUPFAM" id="SSF89919">
    <property type="entry name" value="Ribosome-binding factor A, RbfA"/>
    <property type="match status" value="1"/>
</dbReference>
<dbReference type="OrthoDB" id="9805051at2"/>
<evidence type="ECO:0000256" key="2">
    <source>
        <dbReference type="HAMAP-Rule" id="MF_00003"/>
    </source>
</evidence>
<reference evidence="4" key="1">
    <citation type="submission" date="2018-05" db="EMBL/GenBank/DDBJ databases">
        <authorList>
            <person name="Du Z."/>
            <person name="Wang X."/>
        </authorList>
    </citation>
    <scope>NUCLEOTIDE SEQUENCE [LARGE SCALE GENOMIC DNA]</scope>
    <source>
        <strain evidence="4">WDS4C29</strain>
    </source>
</reference>
<keyword evidence="2" id="KW-0963">Cytoplasm</keyword>
<protein>
    <recommendedName>
        <fullName evidence="2">Ribosome-binding factor A</fullName>
    </recommendedName>
</protein>
<dbReference type="NCBIfam" id="NF001802">
    <property type="entry name" value="PRK00521.2-5"/>
    <property type="match status" value="1"/>
</dbReference>
<dbReference type="InterPro" id="IPR015946">
    <property type="entry name" value="KH_dom-like_a/b"/>
</dbReference>
<comment type="subcellular location">
    <subcellularLocation>
        <location evidence="2">Cytoplasm</location>
    </subcellularLocation>
</comment>
<comment type="caution">
    <text evidence="3">The sequence shown here is derived from an EMBL/GenBank/DDBJ whole genome shotgun (WGS) entry which is preliminary data.</text>
</comment>
<dbReference type="PROSITE" id="PS01319">
    <property type="entry name" value="RBFA"/>
    <property type="match status" value="1"/>
</dbReference>
<evidence type="ECO:0000313" key="4">
    <source>
        <dbReference type="Proteomes" id="UP000245293"/>
    </source>
</evidence>
<dbReference type="Pfam" id="PF02033">
    <property type="entry name" value="RBFA"/>
    <property type="match status" value="1"/>
</dbReference>
<dbReference type="NCBIfam" id="TIGR00082">
    <property type="entry name" value="rbfA"/>
    <property type="match status" value="1"/>
</dbReference>
<comment type="function">
    <text evidence="2">One of several proteins that assist in the late maturation steps of the functional core of the 30S ribosomal subunit. Associates with free 30S ribosomal subunits (but not with 30S subunits that are part of 70S ribosomes or polysomes). Required for efficient processing of 16S rRNA. May interact with the 5'-terminal helix region of 16S rRNA.</text>
</comment>
<accession>A0A2V1P1C4</accession>
<proteinExistence type="inferred from homology"/>
<organism evidence="3 4">
    <name type="scientific">Salibaculum griseiflavum</name>
    <dbReference type="NCBI Taxonomy" id="1914409"/>
    <lineage>
        <taxon>Bacteria</taxon>
        <taxon>Pseudomonadati</taxon>
        <taxon>Pseudomonadota</taxon>
        <taxon>Alphaproteobacteria</taxon>
        <taxon>Rhodobacterales</taxon>
        <taxon>Roseobacteraceae</taxon>
        <taxon>Salibaculum</taxon>
    </lineage>
</organism>
<comment type="subunit">
    <text evidence="2">Monomer. Binds 30S ribosomal subunits, but not 50S ribosomal subunits or 70S ribosomes.</text>
</comment>
<keyword evidence="4" id="KW-1185">Reference proteome</keyword>
<dbReference type="InterPro" id="IPR020053">
    <property type="entry name" value="Ribosome-bd_factorA_CS"/>
</dbReference>
<evidence type="ECO:0000256" key="1">
    <source>
        <dbReference type="ARBA" id="ARBA00022517"/>
    </source>
</evidence>
<sequence>MAKNRFQGKSGPSQRQLRVGELIRRTMSEVLMRGELHDPDLSRMSITVGEVRVSPDLRIATAYVLPLGGEGAEEAVQRLAQHQGELRHILGREIKLKHVPELRFRIDDTFDRMDKTRAMFADEKVRQDLDD</sequence>
<name>A0A2V1P1C4_9RHOB</name>
<dbReference type="EMBL" id="QETF01000015">
    <property type="protein sequence ID" value="PWG16333.1"/>
    <property type="molecule type" value="Genomic_DNA"/>
</dbReference>
<dbReference type="HAMAP" id="MF_00003">
    <property type="entry name" value="RbfA"/>
    <property type="match status" value="1"/>
</dbReference>
<dbReference type="PANTHER" id="PTHR33515">
    <property type="entry name" value="RIBOSOME-BINDING FACTOR A, CHLOROPLASTIC-RELATED"/>
    <property type="match status" value="1"/>
</dbReference>
<dbReference type="PANTHER" id="PTHR33515:SF1">
    <property type="entry name" value="RIBOSOME-BINDING FACTOR A, CHLOROPLASTIC-RELATED"/>
    <property type="match status" value="1"/>
</dbReference>
<comment type="similarity">
    <text evidence="2">Belongs to the RbfA family.</text>
</comment>
<gene>
    <name evidence="2" type="primary">rbfA</name>
    <name evidence="3" type="ORF">DFK10_12440</name>
</gene>
<dbReference type="GO" id="GO:0005829">
    <property type="term" value="C:cytosol"/>
    <property type="evidence" value="ECO:0007669"/>
    <property type="project" value="TreeGrafter"/>
</dbReference>
<dbReference type="AlphaFoldDB" id="A0A2V1P1C4"/>
<dbReference type="Gene3D" id="3.30.300.20">
    <property type="match status" value="1"/>
</dbReference>